<dbReference type="Proteomes" id="UP000006039">
    <property type="component" value="Unassembled WGS sequence"/>
</dbReference>
<evidence type="ECO:0000313" key="3">
    <source>
        <dbReference type="EnsemblFungi" id="EJT82472"/>
    </source>
</evidence>
<dbReference type="HOGENOM" id="CLU_1704324_0_0_1"/>
<accession>J3NME1</accession>
<reference evidence="3" key="4">
    <citation type="journal article" date="2015" name="G3 (Bethesda)">
        <title>Genome sequences of three phytopathogenic species of the Magnaporthaceae family of fungi.</title>
        <authorList>
            <person name="Okagaki L.H."/>
            <person name="Nunes C.C."/>
            <person name="Sailsbery J."/>
            <person name="Clay B."/>
            <person name="Brown D."/>
            <person name="John T."/>
            <person name="Oh Y."/>
            <person name="Young N."/>
            <person name="Fitzgerald M."/>
            <person name="Haas B.J."/>
            <person name="Zeng Q."/>
            <person name="Young S."/>
            <person name="Adiconis X."/>
            <person name="Fan L."/>
            <person name="Levin J.Z."/>
            <person name="Mitchell T.K."/>
            <person name="Okubara P.A."/>
            <person name="Farman M.L."/>
            <person name="Kohn L.M."/>
            <person name="Birren B."/>
            <person name="Ma L.-J."/>
            <person name="Dean R.A."/>
        </authorList>
    </citation>
    <scope>NUCLEOTIDE SEQUENCE</scope>
    <source>
        <strain evidence="3">R3-111a-1</strain>
    </source>
</reference>
<reference evidence="4" key="1">
    <citation type="submission" date="2010-07" db="EMBL/GenBank/DDBJ databases">
        <title>The genome sequence of Gaeumannomyces graminis var. tritici strain R3-111a-1.</title>
        <authorList>
            <consortium name="The Broad Institute Genome Sequencing Platform"/>
            <person name="Ma L.-J."/>
            <person name="Dead R."/>
            <person name="Young S."/>
            <person name="Zeng Q."/>
            <person name="Koehrsen M."/>
            <person name="Alvarado L."/>
            <person name="Berlin A."/>
            <person name="Chapman S.B."/>
            <person name="Chen Z."/>
            <person name="Freedman E."/>
            <person name="Gellesch M."/>
            <person name="Goldberg J."/>
            <person name="Griggs A."/>
            <person name="Gujja S."/>
            <person name="Heilman E.R."/>
            <person name="Heiman D."/>
            <person name="Hepburn T."/>
            <person name="Howarth C."/>
            <person name="Jen D."/>
            <person name="Larson L."/>
            <person name="Mehta T."/>
            <person name="Neiman D."/>
            <person name="Pearson M."/>
            <person name="Roberts A."/>
            <person name="Saif S."/>
            <person name="Shea T."/>
            <person name="Shenoy N."/>
            <person name="Sisk P."/>
            <person name="Stolte C."/>
            <person name="Sykes S."/>
            <person name="Walk T."/>
            <person name="White J."/>
            <person name="Yandava C."/>
            <person name="Haas B."/>
            <person name="Nusbaum C."/>
            <person name="Birren B."/>
        </authorList>
    </citation>
    <scope>NUCLEOTIDE SEQUENCE [LARGE SCALE GENOMIC DNA]</scope>
    <source>
        <strain evidence="4">R3-111a-1</strain>
    </source>
</reference>
<sequence>MEKARCRWRTGLVALVGRYMMATVRPRPEHHVDLMASWPPGPARGTWREREPGSQEGRVSREAAVVLRSNLARIRLGVPCAELAQGTDTRSQCRHAYFVHQQKPNVKQSSPLGTQGDGLEEGRRADTGRHGQRTATRLCPAGDTPLWPHFPSSF</sequence>
<reference evidence="3" key="5">
    <citation type="submission" date="2018-04" db="UniProtKB">
        <authorList>
            <consortium name="EnsemblFungi"/>
        </authorList>
    </citation>
    <scope>IDENTIFICATION</scope>
    <source>
        <strain evidence="3">R3-111a-1</strain>
    </source>
</reference>
<dbReference type="AlphaFoldDB" id="J3NME1"/>
<feature type="compositionally biased region" description="Polar residues" evidence="1">
    <location>
        <begin position="104"/>
        <end position="113"/>
    </location>
</feature>
<protein>
    <submittedName>
        <fullName evidence="2 3">Uncharacterized protein</fullName>
    </submittedName>
</protein>
<reference evidence="2" key="2">
    <citation type="submission" date="2010-07" db="EMBL/GenBank/DDBJ databases">
        <authorList>
            <consortium name="The Broad Institute Genome Sequencing Platform"/>
            <consortium name="Broad Institute Genome Sequencing Center for Infectious Disease"/>
            <person name="Ma L.-J."/>
            <person name="Dead R."/>
            <person name="Young S."/>
            <person name="Zeng Q."/>
            <person name="Koehrsen M."/>
            <person name="Alvarado L."/>
            <person name="Berlin A."/>
            <person name="Chapman S.B."/>
            <person name="Chen Z."/>
            <person name="Freedman E."/>
            <person name="Gellesch M."/>
            <person name="Goldberg J."/>
            <person name="Griggs A."/>
            <person name="Gujja S."/>
            <person name="Heilman E.R."/>
            <person name="Heiman D."/>
            <person name="Hepburn T."/>
            <person name="Howarth C."/>
            <person name="Jen D."/>
            <person name="Larson L."/>
            <person name="Mehta T."/>
            <person name="Neiman D."/>
            <person name="Pearson M."/>
            <person name="Roberts A."/>
            <person name="Saif S."/>
            <person name="Shea T."/>
            <person name="Shenoy N."/>
            <person name="Sisk P."/>
            <person name="Stolte C."/>
            <person name="Sykes S."/>
            <person name="Walk T."/>
            <person name="White J."/>
            <person name="Yandava C."/>
            <person name="Haas B."/>
            <person name="Nusbaum C."/>
            <person name="Birren B."/>
        </authorList>
    </citation>
    <scope>NUCLEOTIDE SEQUENCE</scope>
    <source>
        <strain evidence="2">R3-111a-1</strain>
    </source>
</reference>
<dbReference type="EMBL" id="GL385395">
    <property type="protein sequence ID" value="EJT82472.1"/>
    <property type="molecule type" value="Genomic_DNA"/>
</dbReference>
<reference evidence="2" key="3">
    <citation type="submission" date="2010-09" db="EMBL/GenBank/DDBJ databases">
        <title>Annotation of Gaeumannomyces graminis var. tritici R3-111a-1.</title>
        <authorList>
            <consortium name="The Broad Institute Genome Sequencing Platform"/>
            <person name="Ma L.-J."/>
            <person name="Dead R."/>
            <person name="Young S.K."/>
            <person name="Zeng Q."/>
            <person name="Gargeya S."/>
            <person name="Fitzgerald M."/>
            <person name="Haas B."/>
            <person name="Abouelleil A."/>
            <person name="Alvarado L."/>
            <person name="Arachchi H.M."/>
            <person name="Berlin A."/>
            <person name="Brown A."/>
            <person name="Chapman S.B."/>
            <person name="Chen Z."/>
            <person name="Dunbar C."/>
            <person name="Freedman E."/>
            <person name="Gearin G."/>
            <person name="Gellesch M."/>
            <person name="Goldberg J."/>
            <person name="Griggs A."/>
            <person name="Gujja S."/>
            <person name="Heiman D."/>
            <person name="Howarth C."/>
            <person name="Larson L."/>
            <person name="Lui A."/>
            <person name="MacDonald P.J.P."/>
            <person name="Mehta T."/>
            <person name="Montmayeur A."/>
            <person name="Murphy C."/>
            <person name="Neiman D."/>
            <person name="Pearson M."/>
            <person name="Priest M."/>
            <person name="Roberts A."/>
            <person name="Saif S."/>
            <person name="Shea T."/>
            <person name="Shenoy N."/>
            <person name="Sisk P."/>
            <person name="Stolte C."/>
            <person name="Sykes S."/>
            <person name="Yandava C."/>
            <person name="Wortman J."/>
            <person name="Nusbaum C."/>
            <person name="Birren B."/>
        </authorList>
    </citation>
    <scope>NUCLEOTIDE SEQUENCE</scope>
    <source>
        <strain evidence="2">R3-111a-1</strain>
    </source>
</reference>
<dbReference type="RefSeq" id="XP_009218481.1">
    <property type="nucleotide sequence ID" value="XM_009220217.1"/>
</dbReference>
<evidence type="ECO:0000313" key="4">
    <source>
        <dbReference type="Proteomes" id="UP000006039"/>
    </source>
</evidence>
<gene>
    <name evidence="3" type="primary">20342903</name>
    <name evidence="2" type="ORF">GGTG_02445</name>
</gene>
<evidence type="ECO:0000313" key="2">
    <source>
        <dbReference type="EMBL" id="EJT82472.1"/>
    </source>
</evidence>
<feature type="compositionally biased region" description="Basic and acidic residues" evidence="1">
    <location>
        <begin position="120"/>
        <end position="129"/>
    </location>
</feature>
<organism evidence="2">
    <name type="scientific">Gaeumannomyces tritici (strain R3-111a-1)</name>
    <name type="common">Wheat and barley take-all root rot fungus</name>
    <name type="synonym">Gaeumannomyces graminis var. tritici</name>
    <dbReference type="NCBI Taxonomy" id="644352"/>
    <lineage>
        <taxon>Eukaryota</taxon>
        <taxon>Fungi</taxon>
        <taxon>Dikarya</taxon>
        <taxon>Ascomycota</taxon>
        <taxon>Pezizomycotina</taxon>
        <taxon>Sordariomycetes</taxon>
        <taxon>Sordariomycetidae</taxon>
        <taxon>Magnaporthales</taxon>
        <taxon>Magnaporthaceae</taxon>
        <taxon>Gaeumannomyces</taxon>
    </lineage>
</organism>
<dbReference type="EnsemblFungi" id="EJT82472">
    <property type="protein sequence ID" value="EJT82472"/>
    <property type="gene ID" value="GGTG_02445"/>
</dbReference>
<dbReference type="GeneID" id="20342903"/>
<dbReference type="VEuPathDB" id="FungiDB:GGTG_02445"/>
<proteinExistence type="predicted"/>
<name>J3NME1_GAET3</name>
<feature type="region of interest" description="Disordered" evidence="1">
    <location>
        <begin position="104"/>
        <end position="144"/>
    </location>
</feature>
<keyword evidence="4" id="KW-1185">Reference proteome</keyword>
<evidence type="ECO:0000256" key="1">
    <source>
        <dbReference type="SAM" id="MobiDB-lite"/>
    </source>
</evidence>